<accession>A0A2P2LBS3</accession>
<proteinExistence type="predicted"/>
<protein>
    <submittedName>
        <fullName evidence="1">Uncharacterized protein</fullName>
    </submittedName>
</protein>
<name>A0A2P2LBS3_RHIMU</name>
<evidence type="ECO:0000313" key="1">
    <source>
        <dbReference type="EMBL" id="MBX15413.1"/>
    </source>
</evidence>
<sequence length="78" mass="8567">MNVSGMVRLGCVDLQIVNNQGNPFVASTVQSAHFLTSQSNQSTAKWLYSPEGERRSPIARSQTIRDAVTLARIFDPSD</sequence>
<dbReference type="EMBL" id="GGEC01034929">
    <property type="protein sequence ID" value="MBX15413.1"/>
    <property type="molecule type" value="Transcribed_RNA"/>
</dbReference>
<organism evidence="1">
    <name type="scientific">Rhizophora mucronata</name>
    <name type="common">Asiatic mangrove</name>
    <dbReference type="NCBI Taxonomy" id="61149"/>
    <lineage>
        <taxon>Eukaryota</taxon>
        <taxon>Viridiplantae</taxon>
        <taxon>Streptophyta</taxon>
        <taxon>Embryophyta</taxon>
        <taxon>Tracheophyta</taxon>
        <taxon>Spermatophyta</taxon>
        <taxon>Magnoliopsida</taxon>
        <taxon>eudicotyledons</taxon>
        <taxon>Gunneridae</taxon>
        <taxon>Pentapetalae</taxon>
        <taxon>rosids</taxon>
        <taxon>fabids</taxon>
        <taxon>Malpighiales</taxon>
        <taxon>Rhizophoraceae</taxon>
        <taxon>Rhizophora</taxon>
    </lineage>
</organism>
<reference evidence="1" key="1">
    <citation type="submission" date="2018-02" db="EMBL/GenBank/DDBJ databases">
        <title>Rhizophora mucronata_Transcriptome.</title>
        <authorList>
            <person name="Meera S.P."/>
            <person name="Sreeshan A."/>
            <person name="Augustine A."/>
        </authorList>
    </citation>
    <scope>NUCLEOTIDE SEQUENCE</scope>
    <source>
        <tissue evidence="1">Leaf</tissue>
    </source>
</reference>
<dbReference type="AlphaFoldDB" id="A0A2P2LBS3"/>